<protein>
    <submittedName>
        <fullName evidence="2">Uncharacterized protein LOC116202266 isoform X1</fullName>
    </submittedName>
</protein>
<dbReference type="PANTHER" id="PTHR33710">
    <property type="entry name" value="BNAC02G09200D PROTEIN"/>
    <property type="match status" value="1"/>
</dbReference>
<sequence>MGDFNAVRKLDGISFLEGSPERDASKTDFDNYLRGLRLADHSFSRPFYKWSNKRVNGFQRRKLDRILINGRWMQFDPFFSAEFMAPGVSDHCPAILRVVSTGFYLNKGDRPSLLSAEKEKREQLMNLTATEEAALKQQSRIQWLNLGDGNNAFFQRSVKAHRARCTIRSLITADGRKVDQIEDIKSEAVNFCRNLWGSPNQEVNPSYSRVAGFLKKAN</sequence>
<reference evidence="2" key="2">
    <citation type="submission" date="2025-08" db="UniProtKB">
        <authorList>
            <consortium name="RefSeq"/>
        </authorList>
    </citation>
    <scope>IDENTIFICATION</scope>
    <source>
        <tissue evidence="2">Leaf</tissue>
    </source>
</reference>
<dbReference type="InterPro" id="IPR036691">
    <property type="entry name" value="Endo/exonu/phosph_ase_sf"/>
</dbReference>
<dbReference type="OrthoDB" id="1001388at2759"/>
<accession>A0A6P8CXY2</accession>
<keyword evidence="1" id="KW-1185">Reference proteome</keyword>
<dbReference type="PANTHER" id="PTHR33710:SF71">
    <property type="entry name" value="ENDONUCLEASE_EXONUCLEASE_PHOSPHATASE DOMAIN-CONTAINING PROTEIN"/>
    <property type="match status" value="1"/>
</dbReference>
<proteinExistence type="predicted"/>
<name>A0A6P8CXY2_PUNGR</name>
<dbReference type="RefSeq" id="XP_031389607.1">
    <property type="nucleotide sequence ID" value="XM_031533747.1"/>
</dbReference>
<evidence type="ECO:0000313" key="1">
    <source>
        <dbReference type="Proteomes" id="UP000515151"/>
    </source>
</evidence>
<dbReference type="GeneID" id="116202266"/>
<dbReference type="AlphaFoldDB" id="A0A6P8CXY2"/>
<dbReference type="Gene3D" id="3.60.10.10">
    <property type="entry name" value="Endonuclease/exonuclease/phosphatase"/>
    <property type="match status" value="1"/>
</dbReference>
<gene>
    <name evidence="2" type="primary">LOC116202266</name>
</gene>
<dbReference type="SUPFAM" id="SSF56219">
    <property type="entry name" value="DNase I-like"/>
    <property type="match status" value="1"/>
</dbReference>
<reference evidence="1" key="1">
    <citation type="journal article" date="2020" name="Plant Biotechnol. J.">
        <title>The pomegranate (Punica granatum L.) draft genome dissects genetic divergence between soft- and hard-seeded cultivars.</title>
        <authorList>
            <person name="Luo X."/>
            <person name="Li H."/>
            <person name="Wu Z."/>
            <person name="Yao W."/>
            <person name="Zhao P."/>
            <person name="Cao D."/>
            <person name="Yu H."/>
            <person name="Li K."/>
            <person name="Poudel K."/>
            <person name="Zhao D."/>
            <person name="Zhang F."/>
            <person name="Xia X."/>
            <person name="Chen L."/>
            <person name="Wang Q."/>
            <person name="Jing D."/>
            <person name="Cao S."/>
        </authorList>
    </citation>
    <scope>NUCLEOTIDE SEQUENCE [LARGE SCALE GENOMIC DNA]</scope>
    <source>
        <strain evidence="1">cv. Tunisia</strain>
    </source>
</reference>
<evidence type="ECO:0000313" key="2">
    <source>
        <dbReference type="RefSeq" id="XP_031389607.1"/>
    </source>
</evidence>
<dbReference type="Proteomes" id="UP000515151">
    <property type="component" value="Chromosome 4"/>
</dbReference>
<organism evidence="1 2">
    <name type="scientific">Punica granatum</name>
    <name type="common">Pomegranate</name>
    <dbReference type="NCBI Taxonomy" id="22663"/>
    <lineage>
        <taxon>Eukaryota</taxon>
        <taxon>Viridiplantae</taxon>
        <taxon>Streptophyta</taxon>
        <taxon>Embryophyta</taxon>
        <taxon>Tracheophyta</taxon>
        <taxon>Spermatophyta</taxon>
        <taxon>Magnoliopsida</taxon>
        <taxon>eudicotyledons</taxon>
        <taxon>Gunneridae</taxon>
        <taxon>Pentapetalae</taxon>
        <taxon>rosids</taxon>
        <taxon>malvids</taxon>
        <taxon>Myrtales</taxon>
        <taxon>Lythraceae</taxon>
        <taxon>Punica</taxon>
    </lineage>
</organism>